<dbReference type="CDD" id="cd00130">
    <property type="entry name" value="PAS"/>
    <property type="match status" value="1"/>
</dbReference>
<organism evidence="5 6">
    <name type="scientific">Flavobacterium turcicum</name>
    <dbReference type="NCBI Taxonomy" id="2764718"/>
    <lineage>
        <taxon>Bacteria</taxon>
        <taxon>Pseudomonadati</taxon>
        <taxon>Bacteroidota</taxon>
        <taxon>Flavobacteriia</taxon>
        <taxon>Flavobacteriales</taxon>
        <taxon>Flavobacteriaceae</taxon>
        <taxon>Flavobacterium</taxon>
    </lineage>
</organism>
<evidence type="ECO:0000313" key="6">
    <source>
        <dbReference type="Proteomes" id="UP000621670"/>
    </source>
</evidence>
<dbReference type="Gene3D" id="3.30.450.20">
    <property type="entry name" value="PAS domain"/>
    <property type="match status" value="1"/>
</dbReference>
<dbReference type="RefSeq" id="WP_166132790.1">
    <property type="nucleotide sequence ID" value="NZ_JAAOBY010000001.1"/>
</dbReference>
<dbReference type="Pfam" id="PF13426">
    <property type="entry name" value="PAS_9"/>
    <property type="match status" value="1"/>
</dbReference>
<dbReference type="InterPro" id="IPR000014">
    <property type="entry name" value="PAS"/>
</dbReference>
<comment type="caution">
    <text evidence="5">The sequence shown here is derived from an EMBL/GenBank/DDBJ whole genome shotgun (WGS) entry which is preliminary data.</text>
</comment>
<sequence>MSTLHQYDSAIANYYNAMRVKTLPLYSFDFHHEYRKDLQNIFVDSVRLRAIAQDNKWVANDWDLQEKLKEEVVIVTDAQLKIVFASHNIIKMNGYEADEVIGRSPKMFQGEATNHITSKEIRLAIQSQQSFEKVVMNYKKDGSIYACTIKGFPVFNIKGELSHYIAFEKAA</sequence>
<dbReference type="PROSITE" id="PS50112">
    <property type="entry name" value="PAS"/>
    <property type="match status" value="1"/>
</dbReference>
<evidence type="ECO:0000256" key="1">
    <source>
        <dbReference type="ARBA" id="ARBA00022630"/>
    </source>
</evidence>
<evidence type="ECO:0000259" key="4">
    <source>
        <dbReference type="PROSITE" id="PS50112"/>
    </source>
</evidence>
<keyword evidence="6" id="KW-1185">Reference proteome</keyword>
<keyword evidence="2" id="KW-0288">FMN</keyword>
<feature type="domain" description="PAS" evidence="4">
    <location>
        <begin position="73"/>
        <end position="128"/>
    </location>
</feature>
<dbReference type="NCBIfam" id="TIGR00229">
    <property type="entry name" value="sensory_box"/>
    <property type="match status" value="1"/>
</dbReference>
<evidence type="ECO:0000256" key="2">
    <source>
        <dbReference type="ARBA" id="ARBA00022643"/>
    </source>
</evidence>
<dbReference type="SUPFAM" id="SSF55785">
    <property type="entry name" value="PYP-like sensor domain (PAS domain)"/>
    <property type="match status" value="1"/>
</dbReference>
<dbReference type="PANTHER" id="PTHR47429">
    <property type="entry name" value="PROTEIN TWIN LOV 1"/>
    <property type="match status" value="1"/>
</dbReference>
<protein>
    <submittedName>
        <fullName evidence="5">PAS domain-containing protein</fullName>
    </submittedName>
</protein>
<evidence type="ECO:0000256" key="3">
    <source>
        <dbReference type="ARBA" id="ARBA00022991"/>
    </source>
</evidence>
<dbReference type="InterPro" id="IPR035965">
    <property type="entry name" value="PAS-like_dom_sf"/>
</dbReference>
<dbReference type="Proteomes" id="UP000621670">
    <property type="component" value="Unassembled WGS sequence"/>
</dbReference>
<keyword evidence="1" id="KW-0285">Flavoprotein</keyword>
<proteinExistence type="predicted"/>
<gene>
    <name evidence="5" type="ORF">H8R26_01770</name>
</gene>
<accession>A0ABR7JCB0</accession>
<reference evidence="5 6" key="1">
    <citation type="submission" date="2020-08" db="EMBL/GenBank/DDBJ databases">
        <title>Description of novel Flavobacterium F-400 isolate.</title>
        <authorList>
            <person name="Saticioglu I."/>
            <person name="Duman M."/>
            <person name="Altun S."/>
        </authorList>
    </citation>
    <scope>NUCLEOTIDE SEQUENCE [LARGE SCALE GENOMIC DNA]</scope>
    <source>
        <strain evidence="5 6">F-400</strain>
    </source>
</reference>
<dbReference type="PANTHER" id="PTHR47429:SF2">
    <property type="entry name" value="PROTEIN TWIN LOV 1"/>
    <property type="match status" value="1"/>
</dbReference>
<name>A0ABR7JCB0_9FLAO</name>
<keyword evidence="3" id="KW-0157">Chromophore</keyword>
<evidence type="ECO:0000313" key="5">
    <source>
        <dbReference type="EMBL" id="MBC5862140.1"/>
    </source>
</evidence>
<dbReference type="EMBL" id="JACRUM010000001">
    <property type="protein sequence ID" value="MBC5862140.1"/>
    <property type="molecule type" value="Genomic_DNA"/>
</dbReference>